<protein>
    <submittedName>
        <fullName evidence="2">Uncharacterized protein</fullName>
    </submittedName>
</protein>
<keyword evidence="3" id="KW-1185">Reference proteome</keyword>
<evidence type="ECO:0000313" key="3">
    <source>
        <dbReference type="Proteomes" id="UP001396898"/>
    </source>
</evidence>
<proteinExistence type="predicted"/>
<reference evidence="2 3" key="1">
    <citation type="submission" date="2023-01" db="EMBL/GenBank/DDBJ databases">
        <title>Analysis of 21 Apiospora genomes using comparative genomics revels a genus with tremendous synthesis potential of carbohydrate active enzymes and secondary metabolites.</title>
        <authorList>
            <person name="Sorensen T."/>
        </authorList>
    </citation>
    <scope>NUCLEOTIDE SEQUENCE [LARGE SCALE GENOMIC DNA]</scope>
    <source>
        <strain evidence="2 3">CBS 20057</strain>
    </source>
</reference>
<evidence type="ECO:0000256" key="1">
    <source>
        <dbReference type="SAM" id="MobiDB-lite"/>
    </source>
</evidence>
<sequence>MFLPRLTLRNRFDKTLNGHTDHHHAHRKKRCAKKKCKERSEWSYVRGSSANLDVSPYCAAHACPWREANGISCRHSKKSNKLYCKYRRKTFTYCKDHTCQQPDCAEARIGATGTRQSAYCTTHTCKDANCMANVSAAPEVGDTKGQHMYCPVHRPCRHADCSSMVHRVSNAEYRKHCSNHYCEFGHNCDEPRAAGIKVCGSHRCRRSGCAKMLLNAVGRYCEDHECKETATPCLEERVDRSEWCTRHICRDYYDNCKNQGDPNKMGFCIDHVRCERKGCDNKILIDRGVRRQLCEDHHYGICEYTGCLKPRARDNGHRYHCADHACLAQTDCGYARIGTFNYCTRHKCSEPDCGTLRAHASTLSSAMLAQLRAATLAPGGSNLMAATLNMYDPWCDTHRCRDKKGCSAQAVSAGGFCATHVCREPDCASRATQDNGYCDQHCCRERGCLRAPVDARHNYCDHHWHSSDDSDDDGSVWSHHDGGSSGFGVDPGYSGGGMMATPGWSGPFGFPQPRRRRIRGARSRSGSRTRSTTTQQKKRSRMRRGNDDPIMGMNW</sequence>
<comment type="caution">
    <text evidence="2">The sequence shown here is derived from an EMBL/GenBank/DDBJ whole genome shotgun (WGS) entry which is preliminary data.</text>
</comment>
<organism evidence="2 3">
    <name type="scientific">Apiospora marii</name>
    <dbReference type="NCBI Taxonomy" id="335849"/>
    <lineage>
        <taxon>Eukaryota</taxon>
        <taxon>Fungi</taxon>
        <taxon>Dikarya</taxon>
        <taxon>Ascomycota</taxon>
        <taxon>Pezizomycotina</taxon>
        <taxon>Sordariomycetes</taxon>
        <taxon>Xylariomycetidae</taxon>
        <taxon>Amphisphaeriales</taxon>
        <taxon>Apiosporaceae</taxon>
        <taxon>Apiospora</taxon>
    </lineage>
</organism>
<feature type="region of interest" description="Disordered" evidence="1">
    <location>
        <begin position="488"/>
        <end position="555"/>
    </location>
</feature>
<evidence type="ECO:0000313" key="2">
    <source>
        <dbReference type="EMBL" id="KAK8036927.1"/>
    </source>
</evidence>
<name>A0ABR1SRI9_9PEZI</name>
<gene>
    <name evidence="2" type="ORF">PG991_001241</name>
</gene>
<dbReference type="Proteomes" id="UP001396898">
    <property type="component" value="Unassembled WGS sequence"/>
</dbReference>
<accession>A0ABR1SRI9</accession>
<feature type="compositionally biased region" description="Basic residues" evidence="1">
    <location>
        <begin position="513"/>
        <end position="527"/>
    </location>
</feature>
<dbReference type="EMBL" id="JAQQWI010000003">
    <property type="protein sequence ID" value="KAK8036927.1"/>
    <property type="molecule type" value="Genomic_DNA"/>
</dbReference>